<dbReference type="SUPFAM" id="SSF56672">
    <property type="entry name" value="DNA/RNA polymerases"/>
    <property type="match status" value="1"/>
</dbReference>
<protein>
    <recommendedName>
        <fullName evidence="1">Reverse transcriptase domain-containing protein</fullName>
    </recommendedName>
</protein>
<dbReference type="Pfam" id="PF00078">
    <property type="entry name" value="RVT_1"/>
    <property type="match status" value="1"/>
</dbReference>
<evidence type="ECO:0000313" key="3">
    <source>
        <dbReference type="Proteomes" id="UP000694546"/>
    </source>
</evidence>
<feature type="domain" description="Reverse transcriptase" evidence="1">
    <location>
        <begin position="47"/>
        <end position="317"/>
    </location>
</feature>
<evidence type="ECO:0000313" key="2">
    <source>
        <dbReference type="Ensembl" id="ENSGMOP00000063422.1"/>
    </source>
</evidence>
<dbReference type="OMA" id="EWANDWG"/>
<organism evidence="2 3">
    <name type="scientific">Gadus morhua</name>
    <name type="common">Atlantic cod</name>
    <dbReference type="NCBI Taxonomy" id="8049"/>
    <lineage>
        <taxon>Eukaryota</taxon>
        <taxon>Metazoa</taxon>
        <taxon>Chordata</taxon>
        <taxon>Craniata</taxon>
        <taxon>Vertebrata</taxon>
        <taxon>Euteleostomi</taxon>
        <taxon>Actinopterygii</taxon>
        <taxon>Neopterygii</taxon>
        <taxon>Teleostei</taxon>
        <taxon>Neoteleostei</taxon>
        <taxon>Acanthomorphata</taxon>
        <taxon>Zeiogadaria</taxon>
        <taxon>Gadariae</taxon>
        <taxon>Gadiformes</taxon>
        <taxon>Gadoidei</taxon>
        <taxon>Gadidae</taxon>
        <taxon>Gadus</taxon>
    </lineage>
</organism>
<dbReference type="PANTHER" id="PTHR19446">
    <property type="entry name" value="REVERSE TRANSCRIPTASES"/>
    <property type="match status" value="1"/>
</dbReference>
<dbReference type="Ensembl" id="ENSGMOT00000057018.1">
    <property type="protein sequence ID" value="ENSGMOP00000063422.1"/>
    <property type="gene ID" value="ENSGMOG00000036807.1"/>
</dbReference>
<dbReference type="AlphaFoldDB" id="A0A8C5CPT1"/>
<dbReference type="PROSITE" id="PS50878">
    <property type="entry name" value="RT_POL"/>
    <property type="match status" value="1"/>
</dbReference>
<evidence type="ECO:0000259" key="1">
    <source>
        <dbReference type="PROSITE" id="PS50878"/>
    </source>
</evidence>
<name>A0A8C5CPT1_GADMO</name>
<dbReference type="GeneTree" id="ENSGT01060000248530"/>
<keyword evidence="3" id="KW-1185">Reference proteome</keyword>
<dbReference type="InterPro" id="IPR000477">
    <property type="entry name" value="RT_dom"/>
</dbReference>
<dbReference type="InterPro" id="IPR043502">
    <property type="entry name" value="DNA/RNA_pol_sf"/>
</dbReference>
<reference evidence="2" key="2">
    <citation type="submission" date="2025-09" db="UniProtKB">
        <authorList>
            <consortium name="Ensembl"/>
        </authorList>
    </citation>
    <scope>IDENTIFICATION</scope>
</reference>
<accession>A0A8C5CPT1</accession>
<reference evidence="2" key="1">
    <citation type="submission" date="2025-08" db="UniProtKB">
        <authorList>
            <consortium name="Ensembl"/>
        </authorList>
    </citation>
    <scope>IDENTIFICATION</scope>
</reference>
<dbReference type="Proteomes" id="UP000694546">
    <property type="component" value="Chromosome 7"/>
</dbReference>
<dbReference type="CDD" id="cd01650">
    <property type="entry name" value="RT_nLTR_like"/>
    <property type="match status" value="1"/>
</dbReference>
<proteinExistence type="predicted"/>
<sequence>MFFSLGELQKAIDQGKDTSPGRDGLGYQLFKQSGDLMGEEMLALINNVWEGGCLPKEWKHAVIIPIVKPGKQADSPSSYRPIALTSVLCKIMERMITDRLVDKLEKGGFFGTHQSGFRQGRSTMDAVLSLDMDIKKVMANKEAVVAVFLDIEKAYDMLWKEGLQIALYDAGIRGRMFNWIKNFLCNRSIQVRIGSELSDDFEVENGTPQGSVISLVLFNIIVNGMFSRVGRGFGFSLFADDGAIWKRGRNLPYLFNQIQGALEKVTEWANDWGFKISTEKTKCMVFGNKKKMPSQTIKLYNNNLEKVKYFKFLGMWLDERMTGKKHIELVALKCGKINNVLRCVAGSDWGADRESMMMICRAMIRSAIDYGCMVYGSAALSVLNKLDMVQAKALRVCCGAFCTTPIAALLIEMGEMPLVLRRYKLGLKYLMKLKGHREVLPTKYLLSDHWEFMGIRKTKTNFAENLKSVAQEIGIRDVSVCSPVCRSVAPSWLIPVPSVDLKFMSISKSRISECVVNEIEVWQQQVWGDHLLIYTDGSKEHESGKVAVGISIPEIGYRIGY</sequence>